<feature type="transmembrane region" description="Helical" evidence="8">
    <location>
        <begin position="393"/>
        <end position="412"/>
    </location>
</feature>
<evidence type="ECO:0000256" key="7">
    <source>
        <dbReference type="SAM" id="MobiDB-lite"/>
    </source>
</evidence>
<dbReference type="Pfam" id="PF07690">
    <property type="entry name" value="MFS_1"/>
    <property type="match status" value="1"/>
</dbReference>
<dbReference type="InterPro" id="IPR011701">
    <property type="entry name" value="MFS"/>
</dbReference>
<dbReference type="PANTHER" id="PTHR23517:SF2">
    <property type="entry name" value="MULTIDRUG RESISTANCE PROTEIN MDTH"/>
    <property type="match status" value="1"/>
</dbReference>
<evidence type="ECO:0000256" key="3">
    <source>
        <dbReference type="ARBA" id="ARBA00022475"/>
    </source>
</evidence>
<keyword evidence="11" id="KW-1185">Reference proteome</keyword>
<feature type="transmembrane region" description="Helical" evidence="8">
    <location>
        <begin position="173"/>
        <end position="193"/>
    </location>
</feature>
<evidence type="ECO:0000313" key="10">
    <source>
        <dbReference type="EMBL" id="RFU41227.1"/>
    </source>
</evidence>
<feature type="transmembrane region" description="Helical" evidence="8">
    <location>
        <begin position="328"/>
        <end position="351"/>
    </location>
</feature>
<keyword evidence="5 8" id="KW-1133">Transmembrane helix</keyword>
<sequence>MSSDAARPPGVWETWREAPVPVRAVIIGLLVNRLGTFVQVFLVLYLTHRGFSTTEAGIGLGVYGAGTVLGLLVGGGLTDRIGSRWTIVVSMAGSAVLTLAVLYAPQLWTILIALALLGAVAQVYRPASANLLAEMVPDERQVMVFAMLRLAQNVGATAAPLFGSLLLAASYSLLFWGEAVAALVYAVIAYLTLPGGRTTEPADAEANADADADAGRAADRDAVEAPAAGGYRAVLGDGRYLLFLLAFLLNSLIYVQYLAVLPLAVKAAGHPTVVYGSLVALNGFIVIACELPLTKKTQNWPARAVGVAGLALLAGGLALYWVPLGVAALVLATVVWSLGEIVGGPTMFAYPAKAAPDGLRGRYLGSAHAMFGLGAALGPVLGVELWHAVGRSVWLWCGAVGLVAVLAARGGIVEKSTISPADEDKPPPDHSGKESAVVVHTVGDAPVAAEDNV</sequence>
<dbReference type="Gene3D" id="1.20.1250.20">
    <property type="entry name" value="MFS general substrate transporter like domains"/>
    <property type="match status" value="1"/>
</dbReference>
<comment type="subcellular location">
    <subcellularLocation>
        <location evidence="1">Cell membrane</location>
        <topology evidence="1">Multi-pass membrane protein</topology>
    </subcellularLocation>
</comment>
<name>A0A372JMJ0_9ACTN</name>
<dbReference type="OrthoDB" id="4042314at2"/>
<evidence type="ECO:0000256" key="5">
    <source>
        <dbReference type="ARBA" id="ARBA00022989"/>
    </source>
</evidence>
<feature type="transmembrane region" description="Helical" evidence="8">
    <location>
        <begin position="58"/>
        <end position="78"/>
    </location>
</feature>
<dbReference type="PROSITE" id="PS50850">
    <property type="entry name" value="MFS"/>
    <property type="match status" value="1"/>
</dbReference>
<dbReference type="EMBL" id="QURH01000226">
    <property type="protein sequence ID" value="RFU41227.1"/>
    <property type="molecule type" value="Genomic_DNA"/>
</dbReference>
<feature type="compositionally biased region" description="Basic and acidic residues" evidence="7">
    <location>
        <begin position="422"/>
        <end position="433"/>
    </location>
</feature>
<feature type="region of interest" description="Disordered" evidence="7">
    <location>
        <begin position="417"/>
        <end position="436"/>
    </location>
</feature>
<feature type="transmembrane region" description="Helical" evidence="8">
    <location>
        <begin position="240"/>
        <end position="260"/>
    </location>
</feature>
<gene>
    <name evidence="10" type="ORF">DZF91_13185</name>
</gene>
<evidence type="ECO:0000256" key="2">
    <source>
        <dbReference type="ARBA" id="ARBA00022448"/>
    </source>
</evidence>
<reference evidence="10 11" key="1">
    <citation type="submission" date="2018-08" db="EMBL/GenBank/DDBJ databases">
        <title>Actinomadura jelena sp. nov., a novel Actinomycete isolated from soil in Chad.</title>
        <authorList>
            <person name="Shi L."/>
        </authorList>
    </citation>
    <scope>NUCLEOTIDE SEQUENCE [LARGE SCALE GENOMIC DNA]</scope>
    <source>
        <strain evidence="10 11">NEAU-G17</strain>
    </source>
</reference>
<dbReference type="GO" id="GO:0022857">
    <property type="term" value="F:transmembrane transporter activity"/>
    <property type="evidence" value="ECO:0007669"/>
    <property type="project" value="InterPro"/>
</dbReference>
<accession>A0A372JMJ0</accession>
<feature type="transmembrane region" description="Helical" evidence="8">
    <location>
        <begin position="24"/>
        <end position="46"/>
    </location>
</feature>
<evidence type="ECO:0000313" key="11">
    <source>
        <dbReference type="Proteomes" id="UP000261811"/>
    </source>
</evidence>
<evidence type="ECO:0000256" key="6">
    <source>
        <dbReference type="ARBA" id="ARBA00023136"/>
    </source>
</evidence>
<feature type="transmembrane region" description="Helical" evidence="8">
    <location>
        <begin position="110"/>
        <end position="132"/>
    </location>
</feature>
<feature type="transmembrane region" description="Helical" evidence="8">
    <location>
        <begin position="144"/>
        <end position="167"/>
    </location>
</feature>
<dbReference type="GO" id="GO:0005886">
    <property type="term" value="C:plasma membrane"/>
    <property type="evidence" value="ECO:0007669"/>
    <property type="project" value="UniProtKB-SubCell"/>
</dbReference>
<dbReference type="SUPFAM" id="SSF103473">
    <property type="entry name" value="MFS general substrate transporter"/>
    <property type="match status" value="1"/>
</dbReference>
<keyword evidence="6 8" id="KW-0472">Membrane</keyword>
<proteinExistence type="predicted"/>
<organism evidence="10 11">
    <name type="scientific">Actinomadura logoneensis</name>
    <dbReference type="NCBI Taxonomy" id="2293572"/>
    <lineage>
        <taxon>Bacteria</taxon>
        <taxon>Bacillati</taxon>
        <taxon>Actinomycetota</taxon>
        <taxon>Actinomycetes</taxon>
        <taxon>Streptosporangiales</taxon>
        <taxon>Thermomonosporaceae</taxon>
        <taxon>Actinomadura</taxon>
    </lineage>
</organism>
<dbReference type="Proteomes" id="UP000261811">
    <property type="component" value="Unassembled WGS sequence"/>
</dbReference>
<protein>
    <submittedName>
        <fullName evidence="10">MFS transporter</fullName>
    </submittedName>
</protein>
<evidence type="ECO:0000256" key="4">
    <source>
        <dbReference type="ARBA" id="ARBA00022692"/>
    </source>
</evidence>
<evidence type="ECO:0000256" key="8">
    <source>
        <dbReference type="SAM" id="Phobius"/>
    </source>
</evidence>
<keyword evidence="2" id="KW-0813">Transport</keyword>
<dbReference type="InterPro" id="IPR020846">
    <property type="entry name" value="MFS_dom"/>
</dbReference>
<feature type="domain" description="Major facilitator superfamily (MFS) profile" evidence="9">
    <location>
        <begin position="21"/>
        <end position="416"/>
    </location>
</feature>
<evidence type="ECO:0000256" key="1">
    <source>
        <dbReference type="ARBA" id="ARBA00004651"/>
    </source>
</evidence>
<feature type="transmembrane region" description="Helical" evidence="8">
    <location>
        <begin position="305"/>
        <end position="322"/>
    </location>
</feature>
<dbReference type="AlphaFoldDB" id="A0A372JMJ0"/>
<dbReference type="RefSeq" id="WP_117357764.1">
    <property type="nucleotide sequence ID" value="NZ_QURH01000226.1"/>
</dbReference>
<feature type="transmembrane region" description="Helical" evidence="8">
    <location>
        <begin position="363"/>
        <end position="381"/>
    </location>
</feature>
<keyword evidence="4 8" id="KW-0812">Transmembrane</keyword>
<feature type="transmembrane region" description="Helical" evidence="8">
    <location>
        <begin position="272"/>
        <end position="293"/>
    </location>
</feature>
<keyword evidence="3" id="KW-1003">Cell membrane</keyword>
<dbReference type="InterPro" id="IPR050171">
    <property type="entry name" value="MFS_Transporters"/>
</dbReference>
<dbReference type="InterPro" id="IPR036259">
    <property type="entry name" value="MFS_trans_sf"/>
</dbReference>
<dbReference type="PANTHER" id="PTHR23517">
    <property type="entry name" value="RESISTANCE PROTEIN MDTM, PUTATIVE-RELATED-RELATED"/>
    <property type="match status" value="1"/>
</dbReference>
<evidence type="ECO:0000259" key="9">
    <source>
        <dbReference type="PROSITE" id="PS50850"/>
    </source>
</evidence>
<comment type="caution">
    <text evidence="10">The sequence shown here is derived from an EMBL/GenBank/DDBJ whole genome shotgun (WGS) entry which is preliminary data.</text>
</comment>